<gene>
    <name evidence="4" type="ORF">F0P94_03350</name>
</gene>
<dbReference type="GO" id="GO:0030313">
    <property type="term" value="C:cell envelope"/>
    <property type="evidence" value="ECO:0007669"/>
    <property type="project" value="TreeGrafter"/>
</dbReference>
<dbReference type="PANTHER" id="PTHR30097:SF4">
    <property type="entry name" value="SLR6042 PROTEIN"/>
    <property type="match status" value="1"/>
</dbReference>
<feature type="coiled-coil region" evidence="3">
    <location>
        <begin position="110"/>
        <end position="168"/>
    </location>
</feature>
<keyword evidence="5" id="KW-1185">Reference proteome</keyword>
<dbReference type="NCBIfam" id="TIGR01730">
    <property type="entry name" value="RND_mfp"/>
    <property type="match status" value="1"/>
</dbReference>
<dbReference type="PROSITE" id="PS51257">
    <property type="entry name" value="PROKAR_LIPOPROTEIN"/>
    <property type="match status" value="1"/>
</dbReference>
<evidence type="ECO:0000313" key="5">
    <source>
        <dbReference type="Proteomes" id="UP000326570"/>
    </source>
</evidence>
<dbReference type="PANTHER" id="PTHR30097">
    <property type="entry name" value="CATION EFFLUX SYSTEM PROTEIN CUSB"/>
    <property type="match status" value="1"/>
</dbReference>
<dbReference type="GO" id="GO:0015679">
    <property type="term" value="P:plasma membrane copper ion transport"/>
    <property type="evidence" value="ECO:0007669"/>
    <property type="project" value="TreeGrafter"/>
</dbReference>
<evidence type="ECO:0000313" key="4">
    <source>
        <dbReference type="EMBL" id="KAA9346132.1"/>
    </source>
</evidence>
<dbReference type="EMBL" id="VTWT01000001">
    <property type="protein sequence ID" value="KAA9346132.1"/>
    <property type="molecule type" value="Genomic_DNA"/>
</dbReference>
<evidence type="ECO:0000256" key="1">
    <source>
        <dbReference type="ARBA" id="ARBA00009477"/>
    </source>
</evidence>
<dbReference type="Gene3D" id="2.40.30.170">
    <property type="match status" value="1"/>
</dbReference>
<dbReference type="InterPro" id="IPR006143">
    <property type="entry name" value="RND_pump_MFP"/>
</dbReference>
<dbReference type="Gene3D" id="2.40.420.20">
    <property type="match status" value="1"/>
</dbReference>
<reference evidence="4 5" key="1">
    <citation type="submission" date="2019-09" db="EMBL/GenBank/DDBJ databases">
        <title>Genome sequence of Adhaeribacter sp. M2.</title>
        <authorList>
            <person name="Srinivasan S."/>
        </authorList>
    </citation>
    <scope>NUCLEOTIDE SEQUENCE [LARGE SCALE GENOMIC DNA]</scope>
    <source>
        <strain evidence="4 5">M2</strain>
    </source>
</reference>
<dbReference type="GO" id="GO:0016020">
    <property type="term" value="C:membrane"/>
    <property type="evidence" value="ECO:0007669"/>
    <property type="project" value="InterPro"/>
</dbReference>
<evidence type="ECO:0000256" key="3">
    <source>
        <dbReference type="SAM" id="Coils"/>
    </source>
</evidence>
<name>A0A5N1J829_9BACT</name>
<dbReference type="GO" id="GO:0060003">
    <property type="term" value="P:copper ion export"/>
    <property type="evidence" value="ECO:0007669"/>
    <property type="project" value="TreeGrafter"/>
</dbReference>
<evidence type="ECO:0000256" key="2">
    <source>
        <dbReference type="ARBA" id="ARBA00022448"/>
    </source>
</evidence>
<dbReference type="Gene3D" id="1.10.287.470">
    <property type="entry name" value="Helix hairpin bin"/>
    <property type="match status" value="1"/>
</dbReference>
<dbReference type="AlphaFoldDB" id="A0A5N1J829"/>
<accession>A0A5N1J829</accession>
<keyword evidence="2" id="KW-0813">Transport</keyword>
<dbReference type="Gene3D" id="2.40.50.100">
    <property type="match status" value="1"/>
</dbReference>
<dbReference type="InterPro" id="IPR051909">
    <property type="entry name" value="MFP_Cation_Efflux"/>
</dbReference>
<comment type="caution">
    <text evidence="4">The sequence shown here is derived from an EMBL/GenBank/DDBJ whole genome shotgun (WGS) entry which is preliminary data.</text>
</comment>
<dbReference type="RefSeq" id="WP_150902275.1">
    <property type="nucleotide sequence ID" value="NZ_VTWT01000001.1"/>
</dbReference>
<organism evidence="4 5">
    <name type="scientific">Adhaeribacter soli</name>
    <dbReference type="NCBI Taxonomy" id="2607655"/>
    <lineage>
        <taxon>Bacteria</taxon>
        <taxon>Pseudomonadati</taxon>
        <taxon>Bacteroidota</taxon>
        <taxon>Cytophagia</taxon>
        <taxon>Cytophagales</taxon>
        <taxon>Hymenobacteraceae</taxon>
        <taxon>Adhaeribacter</taxon>
    </lineage>
</organism>
<sequence>MKNIFLIIGFGLLLSCNSKETQTEQPAEKAQPNQVTLSEKQLSTFELATQPLQKKIIPQTIRLNGTVDLPPQNLVSMSNALGGYVKSTNLIPGKPFRKGEVLATMEDNQYIELQQDYLTTKAKLRQTEAEYARQKDLNQSKATSDKEFQQAAAENQATRIALQALEEKLKLIAINPQTLTPNSITRTIKLYAPFNGYVAKVNVNVGKYASPSDVLFELVNPQELLLNLKAFEKDIAGLQPGQPVVAFTNSAPDKKHAAEIIYTGKTFAEDRSIEVHAKLENAENLIPGTYLNAEVQQTSNESWAVPEEAVVSFEGKDFLFVAAGKNTFELVPVQTGASHENWIEIKNAAAFEGRNIVTKGAYNLLMGMKNTGEE</sequence>
<dbReference type="GO" id="GO:0022857">
    <property type="term" value="F:transmembrane transporter activity"/>
    <property type="evidence" value="ECO:0007669"/>
    <property type="project" value="InterPro"/>
</dbReference>
<keyword evidence="3" id="KW-0175">Coiled coil</keyword>
<comment type="similarity">
    <text evidence="1">Belongs to the membrane fusion protein (MFP) (TC 8.A.1) family.</text>
</comment>
<proteinExistence type="inferred from homology"/>
<dbReference type="SUPFAM" id="SSF111369">
    <property type="entry name" value="HlyD-like secretion proteins"/>
    <property type="match status" value="1"/>
</dbReference>
<dbReference type="Proteomes" id="UP000326570">
    <property type="component" value="Unassembled WGS sequence"/>
</dbReference>
<protein>
    <submittedName>
        <fullName evidence="4">Efflux RND transporter periplasmic adaptor subunit</fullName>
    </submittedName>
</protein>